<dbReference type="InParanoid" id="A0A423PU50"/>
<dbReference type="Pfam" id="PF17863">
    <property type="entry name" value="AAA_lid_2"/>
    <property type="match status" value="1"/>
</dbReference>
<evidence type="ECO:0000259" key="2">
    <source>
        <dbReference type="Pfam" id="PF17863"/>
    </source>
</evidence>
<accession>A0A423PU50</accession>
<evidence type="ECO:0000313" key="3">
    <source>
        <dbReference type="EMBL" id="ROO29117.1"/>
    </source>
</evidence>
<dbReference type="Gene3D" id="3.40.50.300">
    <property type="entry name" value="P-loop containing nucleotide triphosphate hydrolases"/>
    <property type="match status" value="1"/>
</dbReference>
<feature type="domain" description="ATPase AAA-3" evidence="1">
    <location>
        <begin position="58"/>
        <end position="188"/>
    </location>
</feature>
<dbReference type="PIRSF" id="PIRSF002849">
    <property type="entry name" value="AAA_ATPase_chaperone_MoxR_prd"/>
    <property type="match status" value="1"/>
</dbReference>
<gene>
    <name evidence="3" type="ORF">SAJA_06910</name>
</gene>
<dbReference type="AlphaFoldDB" id="A0A423PU50"/>
<dbReference type="Proteomes" id="UP000285310">
    <property type="component" value="Unassembled WGS sequence"/>
</dbReference>
<sequence length="322" mass="34183">MGGIGFSIDSAMHQRVAITGPAEPEARLAELRADLAARLYGKQHVIDHALVCLLAGGHLLIEDAPGMGKTTLATGLARVLGLDFSRIQFTSDLLPGDILGLSVYDPARTNFVFRPGPIFHALVMADEINRANPRTQSALLEAMAEGYVSIDGATRALPRPFHVIATQNPADQGGTFALPDSQLDRFLMCLSIGYPPPEAERRLLGGDMPVGDAARPAASLDLAACQAEVARVAVTPPLIDYLLALIAASREPRDFITGLSPRAGIALRRAAQAQAWLAGRDHVRPADVQAVLGPVVDHRLTLAQATEKRAPSAVLAAQVRLD</sequence>
<protein>
    <submittedName>
        <fullName evidence="3">ATPase AAA</fullName>
    </submittedName>
</protein>
<proteinExistence type="predicted"/>
<feature type="domain" description="ChlI/MoxR AAA lid" evidence="2">
    <location>
        <begin position="254"/>
        <end position="309"/>
    </location>
</feature>
<dbReference type="Pfam" id="PF07726">
    <property type="entry name" value="AAA_3"/>
    <property type="match status" value="1"/>
</dbReference>
<dbReference type="SUPFAM" id="SSF52540">
    <property type="entry name" value="P-loop containing nucleoside triphosphate hydrolases"/>
    <property type="match status" value="1"/>
</dbReference>
<comment type="caution">
    <text evidence="3">The sequence shown here is derived from an EMBL/GenBank/DDBJ whole genome shotgun (WGS) entry which is preliminary data.</text>
</comment>
<dbReference type="InterPro" id="IPR011703">
    <property type="entry name" value="ATPase_AAA-3"/>
</dbReference>
<dbReference type="CDD" id="cd00009">
    <property type="entry name" value="AAA"/>
    <property type="match status" value="1"/>
</dbReference>
<name>A0A423PU50_9GAMM</name>
<reference evidence="3 4" key="1">
    <citation type="submission" date="2013-10" db="EMBL/GenBank/DDBJ databases">
        <title>Salinisphaera japonica YTM-1 Genome Sequencing.</title>
        <authorList>
            <person name="Lai Q."/>
            <person name="Li C."/>
            <person name="Shao Z."/>
        </authorList>
    </citation>
    <scope>NUCLEOTIDE SEQUENCE [LARGE SCALE GENOMIC DNA]</scope>
    <source>
        <strain evidence="3 4">YTM-1</strain>
    </source>
</reference>
<dbReference type="InterPro" id="IPR027417">
    <property type="entry name" value="P-loop_NTPase"/>
</dbReference>
<dbReference type="InterPro" id="IPR041628">
    <property type="entry name" value="ChlI/MoxR_AAA_lid"/>
</dbReference>
<organism evidence="3 4">
    <name type="scientific">Salinisphaera japonica YTM-1</name>
    <dbReference type="NCBI Taxonomy" id="1209778"/>
    <lineage>
        <taxon>Bacteria</taxon>
        <taxon>Pseudomonadati</taxon>
        <taxon>Pseudomonadota</taxon>
        <taxon>Gammaproteobacteria</taxon>
        <taxon>Salinisphaerales</taxon>
        <taxon>Salinisphaeraceae</taxon>
        <taxon>Salinisphaera</taxon>
    </lineage>
</organism>
<dbReference type="Gene3D" id="1.10.8.80">
    <property type="entry name" value="Magnesium chelatase subunit I, C-Terminal domain"/>
    <property type="match status" value="1"/>
</dbReference>
<dbReference type="PANTHER" id="PTHR42759:SF5">
    <property type="entry name" value="METHANOL DEHYDROGENASE REGULATOR"/>
    <property type="match status" value="1"/>
</dbReference>
<keyword evidence="4" id="KW-1185">Reference proteome</keyword>
<dbReference type="EMBL" id="AYKG01000017">
    <property type="protein sequence ID" value="ROO29117.1"/>
    <property type="molecule type" value="Genomic_DNA"/>
</dbReference>
<dbReference type="GO" id="GO:0005524">
    <property type="term" value="F:ATP binding"/>
    <property type="evidence" value="ECO:0007669"/>
    <property type="project" value="InterPro"/>
</dbReference>
<dbReference type="GO" id="GO:0016887">
    <property type="term" value="F:ATP hydrolysis activity"/>
    <property type="evidence" value="ECO:0007669"/>
    <property type="project" value="InterPro"/>
</dbReference>
<dbReference type="InterPro" id="IPR050764">
    <property type="entry name" value="CbbQ/NirQ/NorQ/GpvN"/>
</dbReference>
<dbReference type="PANTHER" id="PTHR42759">
    <property type="entry name" value="MOXR FAMILY PROTEIN"/>
    <property type="match status" value="1"/>
</dbReference>
<evidence type="ECO:0000313" key="4">
    <source>
        <dbReference type="Proteomes" id="UP000285310"/>
    </source>
</evidence>
<evidence type="ECO:0000259" key="1">
    <source>
        <dbReference type="Pfam" id="PF07726"/>
    </source>
</evidence>